<feature type="compositionally biased region" description="Basic and acidic residues" evidence="1">
    <location>
        <begin position="213"/>
        <end position="229"/>
    </location>
</feature>
<evidence type="ECO:0000313" key="2">
    <source>
        <dbReference type="EMBL" id="KOB67558.1"/>
    </source>
</evidence>
<dbReference type="Proteomes" id="UP000037510">
    <property type="component" value="Unassembled WGS sequence"/>
</dbReference>
<reference evidence="2 3" key="1">
    <citation type="journal article" date="2015" name="Genome Biol. Evol.">
        <title>The genome of winter moth (Operophtera brumata) provides a genomic perspective on sexual dimorphism and phenology.</title>
        <authorList>
            <person name="Derks M.F."/>
            <person name="Smit S."/>
            <person name="Salis L."/>
            <person name="Schijlen E."/>
            <person name="Bossers A."/>
            <person name="Mateman C."/>
            <person name="Pijl A.S."/>
            <person name="de Ridder D."/>
            <person name="Groenen M.A."/>
            <person name="Visser M.E."/>
            <person name="Megens H.J."/>
        </authorList>
    </citation>
    <scope>NUCLEOTIDE SEQUENCE [LARGE SCALE GENOMIC DNA]</scope>
    <source>
        <strain evidence="2">WM2013NL</strain>
        <tissue evidence="2">Head and thorax</tissue>
    </source>
</reference>
<evidence type="ECO:0000313" key="3">
    <source>
        <dbReference type="Proteomes" id="UP000037510"/>
    </source>
</evidence>
<evidence type="ECO:0000256" key="1">
    <source>
        <dbReference type="SAM" id="MobiDB-lite"/>
    </source>
</evidence>
<organism evidence="2 3">
    <name type="scientific">Operophtera brumata</name>
    <name type="common">Winter moth</name>
    <name type="synonym">Phalaena brumata</name>
    <dbReference type="NCBI Taxonomy" id="104452"/>
    <lineage>
        <taxon>Eukaryota</taxon>
        <taxon>Metazoa</taxon>
        <taxon>Ecdysozoa</taxon>
        <taxon>Arthropoda</taxon>
        <taxon>Hexapoda</taxon>
        <taxon>Insecta</taxon>
        <taxon>Pterygota</taxon>
        <taxon>Neoptera</taxon>
        <taxon>Endopterygota</taxon>
        <taxon>Lepidoptera</taxon>
        <taxon>Glossata</taxon>
        <taxon>Ditrysia</taxon>
        <taxon>Geometroidea</taxon>
        <taxon>Geometridae</taxon>
        <taxon>Larentiinae</taxon>
        <taxon>Operophtera</taxon>
    </lineage>
</organism>
<accession>A0A0L7KWE5</accession>
<protein>
    <submittedName>
        <fullName evidence="2">Putative Lysosomal trafficking regulator</fullName>
    </submittedName>
</protein>
<keyword evidence="3" id="KW-1185">Reference proteome</keyword>
<feature type="non-terminal residue" evidence="2">
    <location>
        <position position="1038"/>
    </location>
</feature>
<dbReference type="AlphaFoldDB" id="A0A0L7KWE5"/>
<gene>
    <name evidence="2" type="ORF">OBRU01_19646</name>
</gene>
<dbReference type="STRING" id="104452.A0A0L7KWE5"/>
<feature type="region of interest" description="Disordered" evidence="1">
    <location>
        <begin position="64"/>
        <end position="89"/>
    </location>
</feature>
<dbReference type="EMBL" id="JTDY01004953">
    <property type="protein sequence ID" value="KOB67558.1"/>
    <property type="molecule type" value="Genomic_DNA"/>
</dbReference>
<name>A0A0L7KWE5_OPEBR</name>
<proteinExistence type="predicted"/>
<sequence>MASEEEMGTLKLYWDHFFKAETGTYEVISGVVTLVGCELLCGIHRVTSSINTHYSAPLPTLDTPCSGKNSNAPPNGDNAEAEEDPEDKVQSKSLFARANALSSEEILRKYLLGGVAWRCLVLLRALGVEGLSCCRQLSSVLIWLFGELSAAGSETAPDSATVNSPALAPRTPIHQLFSHRIWAKQKPSLQSKSVIGSPERNATRSRRASQYDTPDKKLKPVRDSDHSSESADSNDDLQILNRSLAIKVTSPNDDFEYFNSSLRSSNEYPDTYSDSFYSPRKVKPKPDDYINDGHREVINSEIAAFEFTLIITDLLQELCKAESSLSGSEGSQISMQCINFSLRSLCSIQFSSLPTQSNAQQVSRIKVALTELLIVSLDKVLIHADLCAKLINSGVLPMLLRVLEDVITKNKKDSRAKETDNIESENLLKFVFGIAYSITAFFHCLLMQCRTVEKLREFTDQFKLYGECLKGGLLKETMELMIRIPSVEEEEVVILIKKLIEIVGKLVNGMKRVRSEVIHSAACPRSRHKVCRQRVAAGMHHHHDILGEASNGLPMSSACCISVLYGTLTSLLTDEEVSAQSFLRNKILRVMLNCGVCCCFSPGILMESIVRLMLTHNTIASLCLQVLEHTVYGELGASVLVPRVTDQLPCSICEPCDEKKDLSRKLCQHGVGPVERKSVWSFLIHYNSLLQLDNHNNVLHATVSHLLRVTPKCRMEMKYELLFSVIYPTFIVAKHRYIMRLEESAYFLTVSCLNIFASLLNTVSFAEQFIQKGGLSYVLELVSLPEFSNQCCSILEIAIIVEIYKLMKENSELTYYREMSSLSSVQMLFKSLSDMTDKCYKIYRLKLPVDKYEELVDVNKEKAALAFIPSVEHVERNVSAPLRMNSCYASSENTFEESMEDHIDLLKNIWTFWKTCAGLCLYSPMFREYIVSESVLLDSYALLKLLLYYLCNCECGAAEMRLLVKMMEALLTVQLAVADVTSGRSKETSCALVREALVAPAAALEGGSRLRALCEALIRVATAEPSRYHAMPRLAHAK</sequence>
<feature type="region of interest" description="Disordered" evidence="1">
    <location>
        <begin position="188"/>
        <end position="234"/>
    </location>
</feature>
<comment type="caution">
    <text evidence="2">The sequence shown here is derived from an EMBL/GenBank/DDBJ whole genome shotgun (WGS) entry which is preliminary data.</text>
</comment>